<feature type="compositionally biased region" description="Low complexity" evidence="5">
    <location>
        <begin position="239"/>
        <end position="268"/>
    </location>
</feature>
<reference evidence="7" key="1">
    <citation type="submission" date="2021-02" db="EMBL/GenBank/DDBJ databases">
        <authorList>
            <person name="Dougan E. K."/>
            <person name="Rhodes N."/>
            <person name="Thang M."/>
            <person name="Chan C."/>
        </authorList>
    </citation>
    <scope>NUCLEOTIDE SEQUENCE</scope>
</reference>
<dbReference type="PANTHER" id="PTHR43735:SF3">
    <property type="entry name" value="FERROPTOSIS SUPPRESSOR PROTEIN 1"/>
    <property type="match status" value="1"/>
</dbReference>
<evidence type="ECO:0000256" key="1">
    <source>
        <dbReference type="ARBA" id="ARBA00006442"/>
    </source>
</evidence>
<feature type="region of interest" description="Disordered" evidence="5">
    <location>
        <begin position="198"/>
        <end position="396"/>
    </location>
</feature>
<feature type="region of interest" description="Disordered" evidence="5">
    <location>
        <begin position="421"/>
        <end position="507"/>
    </location>
</feature>
<dbReference type="GO" id="GO:0004174">
    <property type="term" value="F:electron-transferring-flavoprotein dehydrogenase activity"/>
    <property type="evidence" value="ECO:0007669"/>
    <property type="project" value="TreeGrafter"/>
</dbReference>
<dbReference type="Proteomes" id="UP000601435">
    <property type="component" value="Unassembled WGS sequence"/>
</dbReference>
<feature type="region of interest" description="Disordered" evidence="5">
    <location>
        <begin position="126"/>
        <end position="156"/>
    </location>
</feature>
<dbReference type="GO" id="GO:0005737">
    <property type="term" value="C:cytoplasm"/>
    <property type="evidence" value="ECO:0007669"/>
    <property type="project" value="TreeGrafter"/>
</dbReference>
<feature type="compositionally biased region" description="Basic and acidic residues" evidence="5">
    <location>
        <begin position="64"/>
        <end position="83"/>
    </location>
</feature>
<evidence type="ECO:0000313" key="8">
    <source>
        <dbReference type="Proteomes" id="UP000601435"/>
    </source>
</evidence>
<feature type="compositionally biased region" description="Pro residues" evidence="5">
    <location>
        <begin position="669"/>
        <end position="685"/>
    </location>
</feature>
<evidence type="ECO:0000256" key="4">
    <source>
        <dbReference type="ARBA" id="ARBA00023002"/>
    </source>
</evidence>
<feature type="compositionally biased region" description="Basic and acidic residues" evidence="5">
    <location>
        <begin position="385"/>
        <end position="396"/>
    </location>
</feature>
<feature type="compositionally biased region" description="Basic and acidic residues" evidence="5">
    <location>
        <begin position="346"/>
        <end position="374"/>
    </location>
</feature>
<dbReference type="EMBL" id="CAJNJA010034230">
    <property type="protein sequence ID" value="CAE7689516.1"/>
    <property type="molecule type" value="Genomic_DNA"/>
</dbReference>
<dbReference type="PANTHER" id="PTHR43735">
    <property type="entry name" value="APOPTOSIS-INDUCING FACTOR 1"/>
    <property type="match status" value="1"/>
</dbReference>
<dbReference type="OrthoDB" id="440386at2759"/>
<keyword evidence="3" id="KW-0274">FAD</keyword>
<feature type="compositionally biased region" description="Pro residues" evidence="5">
    <location>
        <begin position="487"/>
        <end position="500"/>
    </location>
</feature>
<feature type="compositionally biased region" description="Pro residues" evidence="5">
    <location>
        <begin position="269"/>
        <end position="278"/>
    </location>
</feature>
<keyword evidence="8" id="KW-1185">Reference proteome</keyword>
<feature type="compositionally biased region" description="Pro residues" evidence="5">
    <location>
        <begin position="640"/>
        <end position="662"/>
    </location>
</feature>
<evidence type="ECO:0000256" key="5">
    <source>
        <dbReference type="SAM" id="MobiDB-lite"/>
    </source>
</evidence>
<feature type="region of interest" description="Disordered" evidence="5">
    <location>
        <begin position="58"/>
        <end position="108"/>
    </location>
</feature>
<protein>
    <recommendedName>
        <fullName evidence="6">FAD/NAD(P)-binding domain-containing protein</fullName>
    </recommendedName>
</protein>
<evidence type="ECO:0000259" key="6">
    <source>
        <dbReference type="Pfam" id="PF07992"/>
    </source>
</evidence>
<dbReference type="AlphaFoldDB" id="A0A812WPS7"/>
<dbReference type="Gene3D" id="3.50.50.100">
    <property type="match status" value="1"/>
</dbReference>
<feature type="compositionally biased region" description="Basic and acidic residues" evidence="5">
    <location>
        <begin position="126"/>
        <end position="140"/>
    </location>
</feature>
<comment type="similarity">
    <text evidence="1">Belongs to the FAD-dependent oxidoreductase family.</text>
</comment>
<name>A0A812WPS7_9DINO</name>
<feature type="domain" description="FAD/NAD(P)-binding" evidence="6">
    <location>
        <begin position="710"/>
        <end position="1014"/>
    </location>
</feature>
<feature type="compositionally biased region" description="Low complexity" evidence="5">
    <location>
        <begin position="421"/>
        <end position="431"/>
    </location>
</feature>
<dbReference type="Pfam" id="PF07992">
    <property type="entry name" value="Pyr_redox_2"/>
    <property type="match status" value="1"/>
</dbReference>
<feature type="compositionally biased region" description="Basic and acidic residues" evidence="5">
    <location>
        <begin position="99"/>
        <end position="108"/>
    </location>
</feature>
<keyword evidence="2" id="KW-0285">Flavoprotein</keyword>
<feature type="compositionally biased region" description="Low complexity" evidence="5">
    <location>
        <begin position="577"/>
        <end position="586"/>
    </location>
</feature>
<feature type="compositionally biased region" description="Low complexity" evidence="5">
    <location>
        <begin position="438"/>
        <end position="486"/>
    </location>
</feature>
<dbReference type="GO" id="GO:0050660">
    <property type="term" value="F:flavin adenine dinucleotide binding"/>
    <property type="evidence" value="ECO:0007669"/>
    <property type="project" value="TreeGrafter"/>
</dbReference>
<feature type="compositionally biased region" description="Pro residues" evidence="5">
    <location>
        <begin position="204"/>
        <end position="217"/>
    </location>
</feature>
<feature type="compositionally biased region" description="Pro residues" evidence="5">
    <location>
        <begin position="538"/>
        <end position="560"/>
    </location>
</feature>
<keyword evidence="4" id="KW-0560">Oxidoreductase</keyword>
<sequence>MELRSLEFGPPAPRSPPSAKSMGVVEGTTQKLHDRLEDSLKAELQKVQREFQDLKHMQGQVAEDLGRVRDDVGQLKSAPREAEPPPQSPSKGADFDPAELEKRMDRRIGDLQEATRKLLDDRLDDVARKAAHAASEKLQAEKVSSPPAPSLVPSPDMGEMRKALEEFRQQMAVEVSKATVASVEDAIKKLPAQVPAAVEVAKAAPPPSPKSEPPSPKTAPAAPALNEVALVSPTPAKPSEPSEMSEPSEPQEPQEQAEVSRPEPLTLPETPPAGPAPAPELELEVPGWGALSSSYQQALKERLAQCQTEDERRRFMVSLATERTRPRKPRNTEPSNIELSWGELLSPKDADRAKLPSLTEEKVKPDKAEAEKVEQPPPVQSGGFQKKEPTEKRDTALTRRAFAGGLASFLQRCRPDLMVAPATSSASAAEEVPTKTGTAAPATLAVPASTPATATPSMLTMAPASAPLALTSAATSKPGPSASSADPPLPLPPPADPPVPVAAKESAAIAQPTLQRAASASVDTANFVVPAGAAKPAQPAPSPSPQPPALPSLPGPPTPPKATAQAANPEPSPSPSPATSKTASNAPPAPKAPIAPAAPPAAPAPPATSTGASDPARTPAAPVPKPGQTVPKAPGAAAAPMPPTVTVPKPPVGGPPPEPPKLPSAAPAPKLPAQPAPSPAIPKPPADLAAKPLGAAPLPPAAAPKELKKQFYVTVIDAKEYFEYTPGVLRAFVRPAHLDSLTFTLQPVYERKMGVKFIWGEVKELNGDRKTAIVKTMFSNNMDEIGFDYCIICSGFVKIFSCQTEDSCNFGPFKPMGESLWFPTVHEEGRAVSDWKHIDERFLEGRRRHVLEEYHKLQDLNKKKATVLIVGAGFIGVEWATEIEHFFPDVKLTIIDFLPRCLGPLPDSAANYCSEYMNACGIKEFYSCGYDPKNQDFWKKIELPNGADETYVCIGVKASNYFMPKNTLSDKGPGGGGWIHFNKHLQVTVKPSEGGGVWADGSIFAVGDCNYGCIGEPGKWEMPPVPKISYPGEEQAYHACLNVMRLANNNKNLVKTWWPWGAGMFATSFVQQSSLGPHDACFVAGANENKGSGYMVNWWIPAALQKEIIETTKIDECRDRWIGILIWPCAQHCDLGDTGSIGQLHGGGCRRTSTCVGFHFRATNHQSTGRRRPRERGSLHRHRRCLEQLINHRSQGPDLWLLVRAQTRTFQAFGPLPLVVRPVGDLSFASVSDTGDATWVGPSFQPKGKPSAGNEVSTPLAETAQMWLQVAG</sequence>
<evidence type="ECO:0000313" key="7">
    <source>
        <dbReference type="EMBL" id="CAE7689516.1"/>
    </source>
</evidence>
<feature type="compositionally biased region" description="Low complexity" evidence="5">
    <location>
        <begin position="607"/>
        <end position="616"/>
    </location>
</feature>
<feature type="compositionally biased region" description="Pro residues" evidence="5">
    <location>
        <begin position="587"/>
        <end position="606"/>
    </location>
</feature>
<accession>A0A812WPS7</accession>
<evidence type="ECO:0000256" key="2">
    <source>
        <dbReference type="ARBA" id="ARBA00022630"/>
    </source>
</evidence>
<feature type="region of interest" description="Disordered" evidence="5">
    <location>
        <begin position="1"/>
        <end position="25"/>
    </location>
</feature>
<evidence type="ECO:0000256" key="3">
    <source>
        <dbReference type="ARBA" id="ARBA00022827"/>
    </source>
</evidence>
<comment type="caution">
    <text evidence="7">The sequence shown here is derived from an EMBL/GenBank/DDBJ whole genome shotgun (WGS) entry which is preliminary data.</text>
</comment>
<organism evidence="7 8">
    <name type="scientific">Symbiodinium necroappetens</name>
    <dbReference type="NCBI Taxonomy" id="1628268"/>
    <lineage>
        <taxon>Eukaryota</taxon>
        <taxon>Sar</taxon>
        <taxon>Alveolata</taxon>
        <taxon>Dinophyceae</taxon>
        <taxon>Suessiales</taxon>
        <taxon>Symbiodiniaceae</taxon>
        <taxon>Symbiodinium</taxon>
    </lineage>
</organism>
<feature type="compositionally biased region" description="Low complexity" evidence="5">
    <location>
        <begin position="630"/>
        <end position="639"/>
    </location>
</feature>
<dbReference type="SUPFAM" id="SSF51905">
    <property type="entry name" value="FAD/NAD(P)-binding domain"/>
    <property type="match status" value="2"/>
</dbReference>
<feature type="compositionally biased region" description="Basic and acidic residues" evidence="5">
    <location>
        <begin position="299"/>
        <end position="314"/>
    </location>
</feature>
<dbReference type="InterPro" id="IPR023753">
    <property type="entry name" value="FAD/NAD-binding_dom"/>
</dbReference>
<proteinExistence type="inferred from homology"/>
<gene>
    <name evidence="7" type="ORF">SNEC2469_LOCUS19858</name>
</gene>
<feature type="region of interest" description="Disordered" evidence="5">
    <location>
        <begin position="532"/>
        <end position="693"/>
    </location>
</feature>
<dbReference type="InterPro" id="IPR036188">
    <property type="entry name" value="FAD/NAD-bd_sf"/>
</dbReference>